<dbReference type="InterPro" id="IPR012334">
    <property type="entry name" value="Pectin_lyas_fold"/>
</dbReference>
<keyword evidence="14" id="KW-1185">Reference proteome</keyword>
<dbReference type="Gene3D" id="2.160.20.10">
    <property type="entry name" value="Single-stranded right-handed beta-helix, Pectin lyase-like"/>
    <property type="match status" value="1"/>
</dbReference>
<comment type="subcellular location">
    <subcellularLocation>
        <location evidence="2">Secreted</location>
    </subcellularLocation>
</comment>
<dbReference type="GO" id="GO:0005576">
    <property type="term" value="C:extracellular region"/>
    <property type="evidence" value="ECO:0007669"/>
    <property type="project" value="UniProtKB-SubCell"/>
</dbReference>
<comment type="cofactor">
    <cofactor evidence="1">
        <name>Ca(2+)</name>
        <dbReference type="ChEBI" id="CHEBI:29108"/>
    </cofactor>
</comment>
<proteinExistence type="inferred from homology"/>
<keyword evidence="4" id="KW-0479">Metal-binding</keyword>
<dbReference type="Proteomes" id="UP001219389">
    <property type="component" value="Unassembled WGS sequence"/>
</dbReference>
<organism evidence="12 14">
    <name type="scientific">Bacteroides ovatus</name>
    <dbReference type="NCBI Taxonomy" id="28116"/>
    <lineage>
        <taxon>Bacteria</taxon>
        <taxon>Pseudomonadati</taxon>
        <taxon>Bacteroidota</taxon>
        <taxon>Bacteroidia</taxon>
        <taxon>Bacteroidales</taxon>
        <taxon>Bacteroidaceae</taxon>
        <taxon>Bacteroides</taxon>
    </lineage>
</organism>
<dbReference type="STRING" id="28116.Bovatus_04441"/>
<evidence type="ECO:0000256" key="2">
    <source>
        <dbReference type="ARBA" id="ARBA00004613"/>
    </source>
</evidence>
<evidence type="ECO:0000313" key="14">
    <source>
        <dbReference type="Proteomes" id="UP000473905"/>
    </source>
</evidence>
<dbReference type="InterPro" id="IPR053868">
    <property type="entry name" value="Pel9A-like_beta_helix"/>
</dbReference>
<gene>
    <name evidence="12" type="ORF">F3D66_08165</name>
    <name evidence="13" type="ORF">PO382_12805</name>
</gene>
<dbReference type="AlphaFoldDB" id="A0A139L663"/>
<keyword evidence="5 10" id="KW-0732">Signal</keyword>
<accession>A0A139L663</accession>
<feature type="region of interest" description="Disordered" evidence="9">
    <location>
        <begin position="88"/>
        <end position="125"/>
    </location>
</feature>
<evidence type="ECO:0000256" key="8">
    <source>
        <dbReference type="ARBA" id="ARBA00038263"/>
    </source>
</evidence>
<keyword evidence="7" id="KW-0456">Lyase</keyword>
<evidence type="ECO:0000256" key="6">
    <source>
        <dbReference type="ARBA" id="ARBA00022837"/>
    </source>
</evidence>
<evidence type="ECO:0000256" key="1">
    <source>
        <dbReference type="ARBA" id="ARBA00001913"/>
    </source>
</evidence>
<feature type="chain" id="PRO_5044548619" evidence="10">
    <location>
        <begin position="20"/>
        <end position="125"/>
    </location>
</feature>
<comment type="similarity">
    <text evidence="8">Belongs to the polysaccharide lyase 9 family.</text>
</comment>
<keyword evidence="3" id="KW-0964">Secreted</keyword>
<keyword evidence="6" id="KW-0106">Calcium</keyword>
<evidence type="ECO:0000259" key="11">
    <source>
        <dbReference type="Pfam" id="PF22842"/>
    </source>
</evidence>
<protein>
    <submittedName>
        <fullName evidence="12">DUF1565 domain-containing protein</fullName>
    </submittedName>
</protein>
<comment type="caution">
    <text evidence="12">The sequence shown here is derived from an EMBL/GenBank/DDBJ whole genome shotgun (WGS) entry which is preliminary data.</text>
</comment>
<evidence type="ECO:0000256" key="9">
    <source>
        <dbReference type="SAM" id="MobiDB-lite"/>
    </source>
</evidence>
<evidence type="ECO:0000256" key="3">
    <source>
        <dbReference type="ARBA" id="ARBA00022525"/>
    </source>
</evidence>
<reference evidence="13" key="2">
    <citation type="submission" date="2022-10" db="EMBL/GenBank/DDBJ databases">
        <title>Human gut microbiome strain richness.</title>
        <authorList>
            <person name="Chen-Liaw A."/>
        </authorList>
    </citation>
    <scope>NUCLEOTIDE SEQUENCE</scope>
    <source>
        <strain evidence="13">BSD2780120875st1_E1_BSD2780120875_150330</strain>
    </source>
</reference>
<dbReference type="Pfam" id="PF22842">
    <property type="entry name" value="Pel9A-like_beta_helix"/>
    <property type="match status" value="1"/>
</dbReference>
<dbReference type="GO" id="GO:0016837">
    <property type="term" value="F:carbon-oxygen lyase activity, acting on polysaccharides"/>
    <property type="evidence" value="ECO:0007669"/>
    <property type="project" value="TreeGrafter"/>
</dbReference>
<evidence type="ECO:0000313" key="12">
    <source>
        <dbReference type="EMBL" id="KAA4100676.1"/>
    </source>
</evidence>
<dbReference type="PANTHER" id="PTHR40088">
    <property type="entry name" value="PECTATE LYASE (EUROFUNG)"/>
    <property type="match status" value="1"/>
</dbReference>
<dbReference type="EMBL" id="JAQNZF010000015">
    <property type="protein sequence ID" value="MDC2743102.1"/>
    <property type="molecule type" value="Genomic_DNA"/>
</dbReference>
<feature type="domain" description="Pel9A-like right handed beta-helix region" evidence="11">
    <location>
        <begin position="21"/>
        <end position="94"/>
    </location>
</feature>
<dbReference type="GO" id="GO:0046872">
    <property type="term" value="F:metal ion binding"/>
    <property type="evidence" value="ECO:0007669"/>
    <property type="project" value="UniProtKB-KW"/>
</dbReference>
<dbReference type="Proteomes" id="UP000473905">
    <property type="component" value="Unassembled WGS sequence"/>
</dbReference>
<evidence type="ECO:0000256" key="4">
    <source>
        <dbReference type="ARBA" id="ARBA00022723"/>
    </source>
</evidence>
<reference evidence="12 14" key="1">
    <citation type="journal article" date="2019" name="Nat. Med.">
        <title>A library of human gut bacterial isolates paired with longitudinal multiomics data enables mechanistic microbiome research.</title>
        <authorList>
            <person name="Poyet M."/>
            <person name="Groussin M."/>
            <person name="Gibbons S.M."/>
            <person name="Avila-Pacheco J."/>
            <person name="Jiang X."/>
            <person name="Kearney S.M."/>
            <person name="Perrotta A.R."/>
            <person name="Berdy B."/>
            <person name="Zhao S."/>
            <person name="Lieberman T.D."/>
            <person name="Swanson P.K."/>
            <person name="Smith M."/>
            <person name="Roesemann S."/>
            <person name="Alexander J.E."/>
            <person name="Rich S.A."/>
            <person name="Livny J."/>
            <person name="Vlamakis H."/>
            <person name="Clish C."/>
            <person name="Bullock K."/>
            <person name="Deik A."/>
            <person name="Scott J."/>
            <person name="Pierce K.A."/>
            <person name="Xavier R.J."/>
            <person name="Alm E.J."/>
        </authorList>
    </citation>
    <scope>NUCLEOTIDE SEQUENCE [LARGE SCALE GENOMIC DNA]</scope>
    <source>
        <strain evidence="12 14">BIOML-A134</strain>
    </source>
</reference>
<feature type="signal peptide" evidence="10">
    <location>
        <begin position="1"/>
        <end position="19"/>
    </location>
</feature>
<evidence type="ECO:0000256" key="5">
    <source>
        <dbReference type="ARBA" id="ARBA00022729"/>
    </source>
</evidence>
<dbReference type="PANTHER" id="PTHR40088:SF1">
    <property type="entry name" value="PECTATE LYASE PEL9"/>
    <property type="match status" value="1"/>
</dbReference>
<evidence type="ECO:0000313" key="13">
    <source>
        <dbReference type="EMBL" id="MDC2743102.1"/>
    </source>
</evidence>
<dbReference type="SUPFAM" id="SSF51126">
    <property type="entry name" value="Pectin lyase-like"/>
    <property type="match status" value="1"/>
</dbReference>
<dbReference type="InterPro" id="IPR011050">
    <property type="entry name" value="Pectin_lyase_fold/virulence"/>
</dbReference>
<dbReference type="InterPro" id="IPR052052">
    <property type="entry name" value="Polysaccharide_Lyase_9"/>
</dbReference>
<evidence type="ECO:0000256" key="7">
    <source>
        <dbReference type="ARBA" id="ARBA00023239"/>
    </source>
</evidence>
<sequence>MKRISLLLFFIGCFLFSLSATNYFVATNGSDSNSGTIDKPFATLGKAQSKVMAGDTVYIRQGTYRVTEAEIMEHYTAGSTTWSRVFKMSKSGTGPDNRRGIKNGYTRGTNKEYGFGSAGNKRIRK</sequence>
<name>A0A139L663_BACOV</name>
<evidence type="ECO:0000256" key="10">
    <source>
        <dbReference type="SAM" id="SignalP"/>
    </source>
</evidence>
<dbReference type="EMBL" id="VWKB01000010">
    <property type="protein sequence ID" value="KAA4100676.1"/>
    <property type="molecule type" value="Genomic_DNA"/>
</dbReference>